<comment type="caution">
    <text evidence="2">The sequence shown here is derived from an EMBL/GenBank/DDBJ whole genome shotgun (WGS) entry which is preliminary data.</text>
</comment>
<name>A0A1F5ER08_9BACT</name>
<gene>
    <name evidence="2" type="ORF">A3D09_03835</name>
</gene>
<keyword evidence="1" id="KW-0812">Transmembrane</keyword>
<feature type="transmembrane region" description="Helical" evidence="1">
    <location>
        <begin position="44"/>
        <end position="66"/>
    </location>
</feature>
<evidence type="ECO:0000313" key="2">
    <source>
        <dbReference type="EMBL" id="OGD69847.1"/>
    </source>
</evidence>
<keyword evidence="1" id="KW-0472">Membrane</keyword>
<reference evidence="2 3" key="1">
    <citation type="journal article" date="2016" name="Nat. Commun.">
        <title>Thousands of microbial genomes shed light on interconnected biogeochemical processes in an aquifer system.</title>
        <authorList>
            <person name="Anantharaman K."/>
            <person name="Brown C.T."/>
            <person name="Hug L.A."/>
            <person name="Sharon I."/>
            <person name="Castelle C.J."/>
            <person name="Probst A.J."/>
            <person name="Thomas B.C."/>
            <person name="Singh A."/>
            <person name="Wilkins M.J."/>
            <person name="Karaoz U."/>
            <person name="Brodie E.L."/>
            <person name="Williams K.H."/>
            <person name="Hubbard S.S."/>
            <person name="Banfield J.F."/>
        </authorList>
    </citation>
    <scope>NUCLEOTIDE SEQUENCE [LARGE SCALE GENOMIC DNA]</scope>
</reference>
<sequence length="315" mass="34903">MISFAVLAITIAALAIPVFGQFVTDVIVGVWRRLPNWLRWAFGFLIGLAILAGLLLSIPTLVSVAGFAFHEPWAVWAGVMTFVLYVIPFIWWDRTRMTARTIAAYLAFFAFVCLGTMITNVSGRTITLIATFLLFVWMSSHFTPLRRRVMIGFGIILIAVSLGWSFSSYIPTPITSAVRSLGSVSALFVADIIEPENARLQQIEREGKRNLLENGTRLYEAKINSVVSSSRTQFPTGVQYAQIQDTKAEVERMNQAFGPSTASITLPGWVWDAVELAIVLALVTGGIWLICWLGHLAYGYWQRMRLAQGGGHGSH</sequence>
<dbReference type="EMBL" id="MFAH01000071">
    <property type="protein sequence ID" value="OGD69847.1"/>
    <property type="molecule type" value="Genomic_DNA"/>
</dbReference>
<feature type="transmembrane region" description="Helical" evidence="1">
    <location>
        <begin position="104"/>
        <end position="137"/>
    </location>
</feature>
<feature type="transmembrane region" description="Helical" evidence="1">
    <location>
        <begin position="276"/>
        <end position="298"/>
    </location>
</feature>
<dbReference type="Proteomes" id="UP000177390">
    <property type="component" value="Unassembled WGS sequence"/>
</dbReference>
<proteinExistence type="predicted"/>
<organism evidence="2 3">
    <name type="scientific">Candidatus Collierbacteria bacterium RIFCSPHIGHO2_02_FULL_49_10</name>
    <dbReference type="NCBI Taxonomy" id="1817723"/>
    <lineage>
        <taxon>Bacteria</taxon>
        <taxon>Candidatus Collieribacteriota</taxon>
    </lineage>
</organism>
<accession>A0A1F5ER08</accession>
<feature type="transmembrane region" description="Helical" evidence="1">
    <location>
        <begin position="149"/>
        <end position="170"/>
    </location>
</feature>
<feature type="transmembrane region" description="Helical" evidence="1">
    <location>
        <begin position="73"/>
        <end position="92"/>
    </location>
</feature>
<keyword evidence="1" id="KW-1133">Transmembrane helix</keyword>
<evidence type="ECO:0000313" key="3">
    <source>
        <dbReference type="Proteomes" id="UP000177390"/>
    </source>
</evidence>
<evidence type="ECO:0000256" key="1">
    <source>
        <dbReference type="SAM" id="Phobius"/>
    </source>
</evidence>
<dbReference type="AlphaFoldDB" id="A0A1F5ER08"/>
<protein>
    <submittedName>
        <fullName evidence="2">Uncharacterized protein</fullName>
    </submittedName>
</protein>